<gene>
    <name evidence="1" type="ordered locus">LI0555</name>
</gene>
<name>Q1MQW8_LAWIP</name>
<dbReference type="STRING" id="363253.LI0555"/>
<dbReference type="AlphaFoldDB" id="Q1MQW8"/>
<sequence length="251" mass="28576">MDPQHRVWIKTTLALTGAFYNIFPGRTISTQENLSIGFQLKKTFKPFHWTILLLDEHYMSSPRIAAAIMPAQLAGVKNIIAVWTSKNNRLTAEKISPALLTTLELSGVNIALTLTHTETELLIHQLMKIGIGNLLYFLKEEDILHISTIPVLPFWKEYTSHRLVIEKDAGINTEILQWAHPHSIIEQIATEPYSEDIPDALYCASSSSKNYTSYRIPRIFHNGLEAYWIHPTLSPASFLHTTWDLSLLEQD</sequence>
<evidence type="ECO:0000313" key="1">
    <source>
        <dbReference type="EMBL" id="CAJ54609.1"/>
    </source>
</evidence>
<evidence type="ECO:0000313" key="2">
    <source>
        <dbReference type="Proteomes" id="UP000002430"/>
    </source>
</evidence>
<dbReference type="EMBL" id="AM180252">
    <property type="protein sequence ID" value="CAJ54609.1"/>
    <property type="molecule type" value="Genomic_DNA"/>
</dbReference>
<protein>
    <submittedName>
        <fullName evidence="1">Uncharacterized protein</fullName>
    </submittedName>
</protein>
<dbReference type="HOGENOM" id="CLU_081799_0_0_7"/>
<dbReference type="Proteomes" id="UP000002430">
    <property type="component" value="Chromosome"/>
</dbReference>
<organism evidence="1 2">
    <name type="scientific">Lawsonia intracellularis (strain PHE/MN1-00)</name>
    <dbReference type="NCBI Taxonomy" id="363253"/>
    <lineage>
        <taxon>Bacteria</taxon>
        <taxon>Pseudomonadati</taxon>
        <taxon>Thermodesulfobacteriota</taxon>
        <taxon>Desulfovibrionia</taxon>
        <taxon>Desulfovibrionales</taxon>
        <taxon>Desulfovibrionaceae</taxon>
        <taxon>Lawsonia</taxon>
    </lineage>
</organism>
<proteinExistence type="predicted"/>
<accession>Q1MQW8</accession>
<keyword evidence="2" id="KW-1185">Reference proteome</keyword>
<reference evidence="1 2" key="1">
    <citation type="submission" date="2005-11" db="EMBL/GenBank/DDBJ databases">
        <title>The complete genome sequence of Lawsonia intracellularis: the causative agent of proliferative enteropathy.</title>
        <authorList>
            <person name="Kaur K."/>
            <person name="Zhang Q."/>
            <person name="Beckler D."/>
            <person name="Munir S."/>
            <person name="Li L."/>
            <person name="Kinsley K."/>
            <person name="Herron L."/>
            <person name="Peterson A."/>
            <person name="May B."/>
            <person name="Singh S."/>
            <person name="Gebhart C."/>
            <person name="Kapur V."/>
        </authorList>
    </citation>
    <scope>NUCLEOTIDE SEQUENCE [LARGE SCALE GENOMIC DNA]</scope>
    <source>
        <strain evidence="1 2">PHE/MN1-00</strain>
    </source>
</reference>
<dbReference type="KEGG" id="lip:LI0555"/>